<reference evidence="1 2" key="1">
    <citation type="submission" date="2017-03" db="EMBL/GenBank/DDBJ databases">
        <authorList>
            <person name="Afonso C.L."/>
            <person name="Miller P.J."/>
            <person name="Scott M.A."/>
            <person name="Spackman E."/>
            <person name="Goraichik I."/>
            <person name="Dimitrov K.M."/>
            <person name="Suarez D.L."/>
            <person name="Swayne D.E."/>
        </authorList>
    </citation>
    <scope>NUCLEOTIDE SEQUENCE [LARGE SCALE GENOMIC DNA]</scope>
    <source>
        <strain evidence="1">PRJEB14757</strain>
    </source>
</reference>
<dbReference type="Proteomes" id="UP000191931">
    <property type="component" value="Unassembled WGS sequence"/>
</dbReference>
<proteinExistence type="predicted"/>
<organism evidence="1 2">
    <name type="scientific">Desulfamplus magnetovallimortis</name>
    <dbReference type="NCBI Taxonomy" id="1246637"/>
    <lineage>
        <taxon>Bacteria</taxon>
        <taxon>Pseudomonadati</taxon>
        <taxon>Thermodesulfobacteriota</taxon>
        <taxon>Desulfobacteria</taxon>
        <taxon>Desulfobacterales</taxon>
        <taxon>Desulfobacteraceae</taxon>
        <taxon>Desulfamplus</taxon>
    </lineage>
</organism>
<name>A0A1W1HEH1_9BACT</name>
<gene>
    <name evidence="1" type="ORF">MTBBW1_2410006</name>
</gene>
<keyword evidence="2" id="KW-1185">Reference proteome</keyword>
<dbReference type="AlphaFoldDB" id="A0A1W1HEH1"/>
<evidence type="ECO:0000313" key="1">
    <source>
        <dbReference type="EMBL" id="SLM30788.1"/>
    </source>
</evidence>
<sequence length="48" mass="5461">MKARDFEVKALYKRTLTSQLKLNYPGVAVNYEDNIRGSITQEDSPAKT</sequence>
<evidence type="ECO:0000313" key="2">
    <source>
        <dbReference type="Proteomes" id="UP000191931"/>
    </source>
</evidence>
<protein>
    <submittedName>
        <fullName evidence="1">Uncharacterized protein</fullName>
    </submittedName>
</protein>
<accession>A0A1W1HEH1</accession>
<dbReference type="EMBL" id="FWEV01000159">
    <property type="protein sequence ID" value="SLM30788.1"/>
    <property type="molecule type" value="Genomic_DNA"/>
</dbReference>